<gene>
    <name evidence="2" type="ORF">SCHPADRAFT_991761</name>
</gene>
<feature type="transmembrane region" description="Helical" evidence="1">
    <location>
        <begin position="40"/>
        <end position="60"/>
    </location>
</feature>
<evidence type="ECO:0000313" key="2">
    <source>
        <dbReference type="EMBL" id="KLO20383.1"/>
    </source>
</evidence>
<dbReference type="EMBL" id="KQ085882">
    <property type="protein sequence ID" value="KLO20383.1"/>
    <property type="molecule type" value="Genomic_DNA"/>
</dbReference>
<reference evidence="2 3" key="1">
    <citation type="submission" date="2015-04" db="EMBL/GenBank/DDBJ databases">
        <title>Complete genome sequence of Schizopora paradoxa KUC8140, a cosmopolitan wood degrader in East Asia.</title>
        <authorList>
            <consortium name="DOE Joint Genome Institute"/>
            <person name="Min B."/>
            <person name="Park H."/>
            <person name="Jang Y."/>
            <person name="Kim J.-J."/>
            <person name="Kim K.H."/>
            <person name="Pangilinan J."/>
            <person name="Lipzen A."/>
            <person name="Riley R."/>
            <person name="Grigoriev I.V."/>
            <person name="Spatafora J.W."/>
            <person name="Choi I.-G."/>
        </authorList>
    </citation>
    <scope>NUCLEOTIDE SEQUENCE [LARGE SCALE GENOMIC DNA]</scope>
    <source>
        <strain evidence="2 3">KUC8140</strain>
    </source>
</reference>
<name>A0A0H2SF51_9AGAM</name>
<feature type="transmembrane region" description="Helical" evidence="1">
    <location>
        <begin position="213"/>
        <end position="237"/>
    </location>
</feature>
<keyword evidence="3" id="KW-1185">Reference proteome</keyword>
<accession>A0A0H2SF51</accession>
<keyword evidence="1" id="KW-0472">Membrane</keyword>
<feature type="transmembrane region" description="Helical" evidence="1">
    <location>
        <begin position="123"/>
        <end position="146"/>
    </location>
</feature>
<dbReference type="Proteomes" id="UP000053477">
    <property type="component" value="Unassembled WGS sequence"/>
</dbReference>
<dbReference type="STRING" id="27342.A0A0H2SF51"/>
<dbReference type="AlphaFoldDB" id="A0A0H2SF51"/>
<proteinExistence type="predicted"/>
<protein>
    <recommendedName>
        <fullName evidence="4">G-protein coupled receptors family 1 profile domain-containing protein</fullName>
    </recommendedName>
</protein>
<sequence>MRFTPATFTFFLFLIIGGHVLLPVLVAASIISRDVHRNPILISWIFAWMVYSVSMCLLLYSGENLLYSQPPRTLCLAQAAVNYSSVVLCTFGALMFVVNLWLSIRSIALEKAPCYANNRIWRCFAIIFPCAIFLIVLLLVLLVGSAHPTEVFREYASFFCSVDLPIIRGVQGFAAMALFAMLVFEVWIAVLLGQMHKRKVYLRKSGGPASYHLCIRVAFFTVYILLAIAATVCIWTRPTRGPFESFTDIILSTVPLAVFLCFGTQRDLVRAYVCGILWVWKRIFNRKRY</sequence>
<keyword evidence="1" id="KW-0812">Transmembrane</keyword>
<feature type="transmembrane region" description="Helical" evidence="1">
    <location>
        <begin position="166"/>
        <end position="192"/>
    </location>
</feature>
<keyword evidence="1" id="KW-1133">Transmembrane helix</keyword>
<dbReference type="InParanoid" id="A0A0H2SF51"/>
<evidence type="ECO:0008006" key="4">
    <source>
        <dbReference type="Google" id="ProtNLM"/>
    </source>
</evidence>
<feature type="transmembrane region" description="Helical" evidence="1">
    <location>
        <begin position="80"/>
        <end position="102"/>
    </location>
</feature>
<dbReference type="OrthoDB" id="3046318at2759"/>
<organism evidence="2 3">
    <name type="scientific">Schizopora paradoxa</name>
    <dbReference type="NCBI Taxonomy" id="27342"/>
    <lineage>
        <taxon>Eukaryota</taxon>
        <taxon>Fungi</taxon>
        <taxon>Dikarya</taxon>
        <taxon>Basidiomycota</taxon>
        <taxon>Agaricomycotina</taxon>
        <taxon>Agaricomycetes</taxon>
        <taxon>Hymenochaetales</taxon>
        <taxon>Schizoporaceae</taxon>
        <taxon>Schizopora</taxon>
    </lineage>
</organism>
<evidence type="ECO:0000313" key="3">
    <source>
        <dbReference type="Proteomes" id="UP000053477"/>
    </source>
</evidence>
<feature type="transmembrane region" description="Helical" evidence="1">
    <location>
        <begin position="6"/>
        <end position="28"/>
    </location>
</feature>
<evidence type="ECO:0000256" key="1">
    <source>
        <dbReference type="SAM" id="Phobius"/>
    </source>
</evidence>